<comment type="caution">
    <text evidence="3">The sequence shown here is derived from an EMBL/GenBank/DDBJ whole genome shotgun (WGS) entry which is preliminary data.</text>
</comment>
<dbReference type="EMBL" id="JAINUG010000018">
    <property type="protein sequence ID" value="KAJ8412625.1"/>
    <property type="molecule type" value="Genomic_DNA"/>
</dbReference>
<evidence type="ECO:0000259" key="2">
    <source>
        <dbReference type="Pfam" id="PF13873"/>
    </source>
</evidence>
<dbReference type="InterPro" id="IPR028002">
    <property type="entry name" value="Myb_DNA-bind_5"/>
</dbReference>
<feature type="region of interest" description="Disordered" evidence="1">
    <location>
        <begin position="75"/>
        <end position="96"/>
    </location>
</feature>
<evidence type="ECO:0000313" key="3">
    <source>
        <dbReference type="EMBL" id="KAJ8412625.1"/>
    </source>
</evidence>
<feature type="region of interest" description="Disordered" evidence="1">
    <location>
        <begin position="164"/>
        <end position="232"/>
    </location>
</feature>
<dbReference type="AlphaFoldDB" id="A0AAD7T1D8"/>
<feature type="compositionally biased region" description="Basic and acidic residues" evidence="1">
    <location>
        <begin position="195"/>
        <end position="222"/>
    </location>
</feature>
<feature type="compositionally biased region" description="Acidic residues" evidence="1">
    <location>
        <begin position="223"/>
        <end position="232"/>
    </location>
</feature>
<proteinExistence type="predicted"/>
<sequence length="232" mass="25703">MAKERAVSFTVGEQQLIMEYYEDYKTIITKKGNTTIINKARDAAWESIAERINVSNPGGTIRTGAQIKIKHKNISSSANRKKADVQLTGGGPAPDPFTPAEELALSFNRGRPLMDGIDRIPSSEMVDPSLVGKLEALGCRPILFMGRAPRKGCRSSNWVATSLSDQSGDQLGDKPGDQLGNQLGDQPAAYNVMVKKKESHRERQKERRESESGVEWKDTWEHFDDDEGLFPP</sequence>
<keyword evidence="4" id="KW-1185">Reference proteome</keyword>
<gene>
    <name evidence="3" type="ORF">AAFF_G00115760</name>
</gene>
<name>A0AAD7T1D8_9TELE</name>
<evidence type="ECO:0000313" key="4">
    <source>
        <dbReference type="Proteomes" id="UP001221898"/>
    </source>
</evidence>
<accession>A0AAD7T1D8</accession>
<dbReference type="Proteomes" id="UP001221898">
    <property type="component" value="Unassembled WGS sequence"/>
</dbReference>
<feature type="domain" description="Myb/SANT-like DNA-binding" evidence="2">
    <location>
        <begin position="5"/>
        <end position="83"/>
    </location>
</feature>
<protein>
    <recommendedName>
        <fullName evidence="2">Myb/SANT-like DNA-binding domain-containing protein</fullName>
    </recommendedName>
</protein>
<dbReference type="Pfam" id="PF13873">
    <property type="entry name" value="Myb_DNA-bind_5"/>
    <property type="match status" value="1"/>
</dbReference>
<evidence type="ECO:0000256" key="1">
    <source>
        <dbReference type="SAM" id="MobiDB-lite"/>
    </source>
</evidence>
<reference evidence="3" key="1">
    <citation type="journal article" date="2023" name="Science">
        <title>Genome structures resolve the early diversification of teleost fishes.</title>
        <authorList>
            <person name="Parey E."/>
            <person name="Louis A."/>
            <person name="Montfort J."/>
            <person name="Bouchez O."/>
            <person name="Roques C."/>
            <person name="Iampietro C."/>
            <person name="Lluch J."/>
            <person name="Castinel A."/>
            <person name="Donnadieu C."/>
            <person name="Desvignes T."/>
            <person name="Floi Bucao C."/>
            <person name="Jouanno E."/>
            <person name="Wen M."/>
            <person name="Mejri S."/>
            <person name="Dirks R."/>
            <person name="Jansen H."/>
            <person name="Henkel C."/>
            <person name="Chen W.J."/>
            <person name="Zahm M."/>
            <person name="Cabau C."/>
            <person name="Klopp C."/>
            <person name="Thompson A.W."/>
            <person name="Robinson-Rechavi M."/>
            <person name="Braasch I."/>
            <person name="Lecointre G."/>
            <person name="Bobe J."/>
            <person name="Postlethwait J.H."/>
            <person name="Berthelot C."/>
            <person name="Roest Crollius H."/>
            <person name="Guiguen Y."/>
        </authorList>
    </citation>
    <scope>NUCLEOTIDE SEQUENCE</scope>
    <source>
        <strain evidence="3">NC1722</strain>
    </source>
</reference>
<organism evidence="3 4">
    <name type="scientific">Aldrovandia affinis</name>
    <dbReference type="NCBI Taxonomy" id="143900"/>
    <lineage>
        <taxon>Eukaryota</taxon>
        <taxon>Metazoa</taxon>
        <taxon>Chordata</taxon>
        <taxon>Craniata</taxon>
        <taxon>Vertebrata</taxon>
        <taxon>Euteleostomi</taxon>
        <taxon>Actinopterygii</taxon>
        <taxon>Neopterygii</taxon>
        <taxon>Teleostei</taxon>
        <taxon>Notacanthiformes</taxon>
        <taxon>Halosauridae</taxon>
        <taxon>Aldrovandia</taxon>
    </lineage>
</organism>